<evidence type="ECO:0000256" key="8">
    <source>
        <dbReference type="ARBA" id="ARBA00048617"/>
    </source>
</evidence>
<evidence type="ECO:0000256" key="4">
    <source>
        <dbReference type="ARBA" id="ARBA00023239"/>
    </source>
</evidence>
<dbReference type="InterPro" id="IPR036108">
    <property type="entry name" value="4pyrrol_syn_uPrphyn_synt_sf"/>
</dbReference>
<reference evidence="11 12" key="1">
    <citation type="submission" date="2020-07" db="EMBL/GenBank/DDBJ databases">
        <title>Sequencing the genomes of 1000 actinobacteria strains.</title>
        <authorList>
            <person name="Klenk H.-P."/>
        </authorList>
    </citation>
    <scope>NUCLEOTIDE SEQUENCE [LARGE SCALE GENOMIC DNA]</scope>
    <source>
        <strain evidence="11 12">DSM 23737</strain>
    </source>
</reference>
<dbReference type="RefSeq" id="WP_182485426.1">
    <property type="nucleotide sequence ID" value="NZ_JACGWU010000010.1"/>
</dbReference>
<dbReference type="UniPathway" id="UPA00251">
    <property type="reaction ID" value="UER00320"/>
</dbReference>
<dbReference type="AlphaFoldDB" id="A0A7W3PQ85"/>
<evidence type="ECO:0000313" key="12">
    <source>
        <dbReference type="Proteomes" id="UP000524237"/>
    </source>
</evidence>
<evidence type="ECO:0000256" key="3">
    <source>
        <dbReference type="ARBA" id="ARBA00013109"/>
    </source>
</evidence>
<dbReference type="InterPro" id="IPR003754">
    <property type="entry name" value="4pyrrol_synth_uPrphyn_synth"/>
</dbReference>
<comment type="catalytic activity">
    <reaction evidence="8 9">
        <text>hydroxymethylbilane = uroporphyrinogen III + H2O</text>
        <dbReference type="Rhea" id="RHEA:18965"/>
        <dbReference type="ChEBI" id="CHEBI:15377"/>
        <dbReference type="ChEBI" id="CHEBI:57308"/>
        <dbReference type="ChEBI" id="CHEBI:57845"/>
        <dbReference type="EC" id="4.2.1.75"/>
    </reaction>
</comment>
<comment type="function">
    <text evidence="6 9">Catalyzes cyclization of the linear tetrapyrrole, hydroxymethylbilane, to the macrocyclic uroporphyrinogen III.</text>
</comment>
<evidence type="ECO:0000256" key="7">
    <source>
        <dbReference type="ARBA" id="ARBA00040167"/>
    </source>
</evidence>
<dbReference type="GO" id="GO:0004852">
    <property type="term" value="F:uroporphyrinogen-III synthase activity"/>
    <property type="evidence" value="ECO:0007669"/>
    <property type="project" value="UniProtKB-UniRule"/>
</dbReference>
<organism evidence="11 12">
    <name type="scientific">Alpinimonas psychrophila</name>
    <dbReference type="NCBI Taxonomy" id="748908"/>
    <lineage>
        <taxon>Bacteria</taxon>
        <taxon>Bacillati</taxon>
        <taxon>Actinomycetota</taxon>
        <taxon>Actinomycetes</taxon>
        <taxon>Micrococcales</taxon>
        <taxon>Microbacteriaceae</taxon>
        <taxon>Alpinimonas</taxon>
    </lineage>
</organism>
<dbReference type="GO" id="GO:0006782">
    <property type="term" value="P:protoporphyrinogen IX biosynthetic process"/>
    <property type="evidence" value="ECO:0007669"/>
    <property type="project" value="UniProtKB-UniRule"/>
</dbReference>
<dbReference type="Proteomes" id="UP000524237">
    <property type="component" value="Unassembled WGS sequence"/>
</dbReference>
<dbReference type="EC" id="4.2.1.75" evidence="3 9"/>
<evidence type="ECO:0000259" key="10">
    <source>
        <dbReference type="Pfam" id="PF02602"/>
    </source>
</evidence>
<dbReference type="PANTHER" id="PTHR38042">
    <property type="entry name" value="UROPORPHYRINOGEN-III SYNTHASE, CHLOROPLASTIC"/>
    <property type="match status" value="1"/>
</dbReference>
<keyword evidence="5 9" id="KW-0627">Porphyrin biosynthesis</keyword>
<dbReference type="InterPro" id="IPR039793">
    <property type="entry name" value="UROS/Hem4"/>
</dbReference>
<feature type="domain" description="Tetrapyrrole biosynthesis uroporphyrinogen III synthase" evidence="10">
    <location>
        <begin position="32"/>
        <end position="263"/>
    </location>
</feature>
<dbReference type="CDD" id="cd06578">
    <property type="entry name" value="HemD"/>
    <property type="match status" value="1"/>
</dbReference>
<comment type="pathway">
    <text evidence="1 9">Porphyrin-containing compound metabolism; protoporphyrin-IX biosynthesis; coproporphyrinogen-III from 5-aminolevulinate: step 3/4.</text>
</comment>
<name>A0A7W3PQ85_9MICO</name>
<sequence>MTADSSSGVAAAGFAGRRVLIPRDGSWGENVSSLVREFGGVPIVAPLVKFAPPADPGELVSALSDVEAGEYDWVTITSVATVGLLSEEQVFVPSATQLAAVGTATGDALEDAGFHVSMIPTGQVANAQALAAELIAQLGDEPASILVLQSDLASSALADTLTDAGHTVTAVIAYRTIPVEANVVSDGVLLATGIDAALLTSGSIAAAFLARFPTLVAGAQEAEAVEPSMVFASIGQGTTAFAEHLGISVAVTAEAQNVEALVASLAHYFEESHV</sequence>
<evidence type="ECO:0000256" key="1">
    <source>
        <dbReference type="ARBA" id="ARBA00004772"/>
    </source>
</evidence>
<evidence type="ECO:0000256" key="6">
    <source>
        <dbReference type="ARBA" id="ARBA00037589"/>
    </source>
</evidence>
<dbReference type="Gene3D" id="3.40.50.10090">
    <property type="match status" value="2"/>
</dbReference>
<evidence type="ECO:0000256" key="5">
    <source>
        <dbReference type="ARBA" id="ARBA00023244"/>
    </source>
</evidence>
<dbReference type="GO" id="GO:0006780">
    <property type="term" value="P:uroporphyrinogen III biosynthetic process"/>
    <property type="evidence" value="ECO:0007669"/>
    <property type="project" value="UniProtKB-UniRule"/>
</dbReference>
<keyword evidence="12" id="KW-1185">Reference proteome</keyword>
<dbReference type="EMBL" id="JACGWU010000010">
    <property type="protein sequence ID" value="MBA8830013.1"/>
    <property type="molecule type" value="Genomic_DNA"/>
</dbReference>
<keyword evidence="4 9" id="KW-0456">Lyase</keyword>
<gene>
    <name evidence="11" type="ORF">FB555_002140</name>
</gene>
<dbReference type="Pfam" id="PF02602">
    <property type="entry name" value="HEM4"/>
    <property type="match status" value="1"/>
</dbReference>
<comment type="caution">
    <text evidence="11">The sequence shown here is derived from an EMBL/GenBank/DDBJ whole genome shotgun (WGS) entry which is preliminary data.</text>
</comment>
<accession>A0A7W3PQ85</accession>
<comment type="similarity">
    <text evidence="2 9">Belongs to the uroporphyrinogen-III synthase family.</text>
</comment>
<evidence type="ECO:0000313" key="11">
    <source>
        <dbReference type="EMBL" id="MBA8830013.1"/>
    </source>
</evidence>
<evidence type="ECO:0000256" key="2">
    <source>
        <dbReference type="ARBA" id="ARBA00008133"/>
    </source>
</evidence>
<protein>
    <recommendedName>
        <fullName evidence="7 9">Uroporphyrinogen-III synthase</fullName>
        <ecNumber evidence="3 9">4.2.1.75</ecNumber>
    </recommendedName>
</protein>
<proteinExistence type="inferred from homology"/>
<dbReference type="SUPFAM" id="SSF69618">
    <property type="entry name" value="HemD-like"/>
    <property type="match status" value="1"/>
</dbReference>
<dbReference type="PANTHER" id="PTHR38042:SF1">
    <property type="entry name" value="UROPORPHYRINOGEN-III SYNTHASE, CHLOROPLASTIC"/>
    <property type="match status" value="1"/>
</dbReference>
<evidence type="ECO:0000256" key="9">
    <source>
        <dbReference type="RuleBase" id="RU366031"/>
    </source>
</evidence>